<dbReference type="SUPFAM" id="SSF56112">
    <property type="entry name" value="Protein kinase-like (PK-like)"/>
    <property type="match status" value="1"/>
</dbReference>
<evidence type="ECO:0000259" key="7">
    <source>
        <dbReference type="PROSITE" id="PS50011"/>
    </source>
</evidence>
<accession>A0A368GD06</accession>
<dbReference type="InterPro" id="IPR000719">
    <property type="entry name" value="Prot_kinase_dom"/>
</dbReference>
<organism evidence="9 10">
    <name type="scientific">Ancylostoma caninum</name>
    <name type="common">Dog hookworm</name>
    <dbReference type="NCBI Taxonomy" id="29170"/>
    <lineage>
        <taxon>Eukaryota</taxon>
        <taxon>Metazoa</taxon>
        <taxon>Ecdysozoa</taxon>
        <taxon>Nematoda</taxon>
        <taxon>Chromadorea</taxon>
        <taxon>Rhabditida</taxon>
        <taxon>Rhabditina</taxon>
        <taxon>Rhabditomorpha</taxon>
        <taxon>Strongyloidea</taxon>
        <taxon>Ancylostomatidae</taxon>
        <taxon>Ancylostomatinae</taxon>
        <taxon>Ancylostoma</taxon>
    </lineage>
</organism>
<dbReference type="PROSITE" id="PS50011">
    <property type="entry name" value="PROTEIN_KINASE_DOM"/>
    <property type="match status" value="1"/>
</dbReference>
<dbReference type="InterPro" id="IPR000961">
    <property type="entry name" value="AGC-kinase_C"/>
</dbReference>
<dbReference type="Proteomes" id="UP000252519">
    <property type="component" value="Unassembled WGS sequence"/>
</dbReference>
<keyword evidence="3" id="KW-0808">Transferase</keyword>
<protein>
    <submittedName>
        <fullName evidence="9">Kinase domain protein</fullName>
    </submittedName>
</protein>
<dbReference type="PROSITE" id="PS00108">
    <property type="entry name" value="PROTEIN_KINASE_ST"/>
    <property type="match status" value="1"/>
</dbReference>
<proteinExistence type="predicted"/>
<gene>
    <name evidence="9" type="ORF">ANCCAN_11783</name>
</gene>
<evidence type="ECO:0000256" key="4">
    <source>
        <dbReference type="ARBA" id="ARBA00022741"/>
    </source>
</evidence>
<evidence type="ECO:0000259" key="8">
    <source>
        <dbReference type="PROSITE" id="PS51285"/>
    </source>
</evidence>
<keyword evidence="4" id="KW-0547">Nucleotide-binding</keyword>
<keyword evidence="6" id="KW-0067">ATP-binding</keyword>
<name>A0A368GD06_ANCCA</name>
<dbReference type="PANTHER" id="PTHR24351">
    <property type="entry name" value="RIBOSOMAL PROTEIN S6 KINASE"/>
    <property type="match status" value="1"/>
</dbReference>
<reference evidence="9 10" key="1">
    <citation type="submission" date="2014-10" db="EMBL/GenBank/DDBJ databases">
        <title>Draft genome of the hookworm Ancylostoma caninum.</title>
        <authorList>
            <person name="Mitreva M."/>
        </authorList>
    </citation>
    <scope>NUCLEOTIDE SEQUENCE [LARGE SCALE GENOMIC DNA]</scope>
    <source>
        <strain evidence="9 10">Baltimore</strain>
    </source>
</reference>
<dbReference type="Pfam" id="PF00069">
    <property type="entry name" value="Pkinase"/>
    <property type="match status" value="1"/>
</dbReference>
<dbReference type="Gene3D" id="3.30.200.20">
    <property type="entry name" value="Phosphorylase Kinase, domain 1"/>
    <property type="match status" value="1"/>
</dbReference>
<dbReference type="InterPro" id="IPR011009">
    <property type="entry name" value="Kinase-like_dom_sf"/>
</dbReference>
<dbReference type="GO" id="GO:0004674">
    <property type="term" value="F:protein serine/threonine kinase activity"/>
    <property type="evidence" value="ECO:0007669"/>
    <property type="project" value="UniProtKB-KW"/>
</dbReference>
<sequence length="287" mass="32821">MPSKLAANYILYWSILVVENCLCILKEKRFKSNTVPFWRCSGGIIYRDLKPENILLDSRGHVKLTDFGLCKEAIEGDQKTHTFCGTIEYMAPEILMRCGHGKAVDWWSLGALMFDMLTGGPPFTAENRKKTIDKILKGRLTLPAYLSVEARDLIKRLLKRHVETRLGAGPEDAEEIKQHPFFRHLNWNLVFARELEPPFKPEMKSEEDASLFDTRFTKMTPVDSPCDSTFSLTGDNPFVGFTYVAPSVLEAMNQPDLPMVTRARSPRKPNFMEHGNNHTNHGHHHIY</sequence>
<dbReference type="OrthoDB" id="5814554at2759"/>
<evidence type="ECO:0000256" key="5">
    <source>
        <dbReference type="ARBA" id="ARBA00022777"/>
    </source>
</evidence>
<dbReference type="STRING" id="29170.A0A368GD06"/>
<dbReference type="Pfam" id="PF00433">
    <property type="entry name" value="Pkinase_C"/>
    <property type="match status" value="1"/>
</dbReference>
<feature type="domain" description="AGC-kinase C-terminal" evidence="8">
    <location>
        <begin position="183"/>
        <end position="253"/>
    </location>
</feature>
<evidence type="ECO:0000256" key="6">
    <source>
        <dbReference type="ARBA" id="ARBA00022840"/>
    </source>
</evidence>
<dbReference type="AlphaFoldDB" id="A0A368GD06"/>
<evidence type="ECO:0000313" key="9">
    <source>
        <dbReference type="EMBL" id="RCN42232.1"/>
    </source>
</evidence>
<dbReference type="Gene3D" id="1.10.510.10">
    <property type="entry name" value="Transferase(Phosphotransferase) domain 1"/>
    <property type="match status" value="1"/>
</dbReference>
<evidence type="ECO:0000256" key="3">
    <source>
        <dbReference type="ARBA" id="ARBA00022679"/>
    </source>
</evidence>
<keyword evidence="2" id="KW-0597">Phosphoprotein</keyword>
<comment type="caution">
    <text evidence="9">The sequence shown here is derived from an EMBL/GenBank/DDBJ whole genome shotgun (WGS) entry which is preliminary data.</text>
</comment>
<evidence type="ECO:0000256" key="1">
    <source>
        <dbReference type="ARBA" id="ARBA00022527"/>
    </source>
</evidence>
<dbReference type="EMBL" id="JOJR01000204">
    <property type="protein sequence ID" value="RCN42232.1"/>
    <property type="molecule type" value="Genomic_DNA"/>
</dbReference>
<dbReference type="InterPro" id="IPR017892">
    <property type="entry name" value="Pkinase_C"/>
</dbReference>
<dbReference type="GO" id="GO:0005524">
    <property type="term" value="F:ATP binding"/>
    <property type="evidence" value="ECO:0007669"/>
    <property type="project" value="UniProtKB-KW"/>
</dbReference>
<feature type="domain" description="Protein kinase" evidence="7">
    <location>
        <begin position="1"/>
        <end position="182"/>
    </location>
</feature>
<keyword evidence="5 9" id="KW-0418">Kinase</keyword>
<evidence type="ECO:0000313" key="10">
    <source>
        <dbReference type="Proteomes" id="UP000252519"/>
    </source>
</evidence>
<dbReference type="FunFam" id="1.10.510.10:FF:000008">
    <property type="entry name" value="Non-specific serine/threonine protein kinase"/>
    <property type="match status" value="1"/>
</dbReference>
<evidence type="ECO:0000256" key="2">
    <source>
        <dbReference type="ARBA" id="ARBA00022553"/>
    </source>
</evidence>
<dbReference type="InterPro" id="IPR008271">
    <property type="entry name" value="Ser/Thr_kinase_AS"/>
</dbReference>
<keyword evidence="10" id="KW-1185">Reference proteome</keyword>
<dbReference type="PROSITE" id="PS51285">
    <property type="entry name" value="AGC_KINASE_CTER"/>
    <property type="match status" value="1"/>
</dbReference>
<keyword evidence="1" id="KW-0723">Serine/threonine-protein kinase</keyword>
<dbReference type="SMART" id="SM00133">
    <property type="entry name" value="S_TK_X"/>
    <property type="match status" value="1"/>
</dbReference>
<dbReference type="SMART" id="SM00220">
    <property type="entry name" value="S_TKc"/>
    <property type="match status" value="1"/>
</dbReference>